<feature type="chain" id="PRO_5002121509" description="Sphingomyelin phosphodiesterase C-terminal domain-containing protein" evidence="3">
    <location>
        <begin position="20"/>
        <end position="420"/>
    </location>
</feature>
<dbReference type="InterPro" id="IPR045473">
    <property type="entry name" value="ASM_C"/>
</dbReference>
<keyword evidence="1" id="KW-0378">Hydrolase</keyword>
<gene>
    <name evidence="5" type="primary">PARPA_10267.1 scaffold 40051</name>
</gene>
<dbReference type="PANTHER" id="PTHR10340">
    <property type="entry name" value="SPHINGOMYELIN PHOSPHODIESTERASE"/>
    <property type="match status" value="1"/>
</dbReference>
<evidence type="ECO:0000313" key="5">
    <source>
        <dbReference type="EMBL" id="CEP16013.1"/>
    </source>
</evidence>
<keyword evidence="2" id="KW-0325">Glycoprotein</keyword>
<proteinExistence type="predicted"/>
<keyword evidence="3" id="KW-0732">Signal</keyword>
<dbReference type="OrthoDB" id="348678at2759"/>
<protein>
    <recommendedName>
        <fullName evidence="4">Sphingomyelin phosphodiesterase C-terminal domain-containing protein</fullName>
    </recommendedName>
</protein>
<dbReference type="Gene3D" id="3.60.21.10">
    <property type="match status" value="1"/>
</dbReference>
<accession>A0A0B7NM71</accession>
<dbReference type="Pfam" id="PF19272">
    <property type="entry name" value="ASMase_C"/>
    <property type="match status" value="1"/>
</dbReference>
<dbReference type="EMBL" id="LN732826">
    <property type="protein sequence ID" value="CEP16013.1"/>
    <property type="molecule type" value="Genomic_DNA"/>
</dbReference>
<feature type="domain" description="Sphingomyelin phosphodiesterase C-terminal" evidence="4">
    <location>
        <begin position="327"/>
        <end position="408"/>
    </location>
</feature>
<evidence type="ECO:0000256" key="2">
    <source>
        <dbReference type="ARBA" id="ARBA00023180"/>
    </source>
</evidence>
<reference evidence="5 6" key="1">
    <citation type="submission" date="2014-09" db="EMBL/GenBank/DDBJ databases">
        <authorList>
            <person name="Ellenberger Sabrina"/>
        </authorList>
    </citation>
    <scope>NUCLEOTIDE SEQUENCE [LARGE SCALE GENOMIC DNA]</scope>
    <source>
        <strain evidence="5 6">CBS 412.66</strain>
    </source>
</reference>
<dbReference type="AlphaFoldDB" id="A0A0B7NM71"/>
<sequence length="420" mass="47412">MLFKPILSLTLVAASLINAAVIVPNVHKRGGEASGKFVHITGTYYVCIYIATFDLYMCASVSSYCHRKDGDNDKGFAGKYGTLGSKCDTPKALIDATFDFLKEQASDADFVIYTGDSVRHDRDIFERRRDEEVKATQDLMVKYFTSTFSKVIPVLGNNDVETHNNIKAYDDQYPEFMSTWAPFSLNLGEDFIRGGYYIQELAPNLRTINTNTMAFLKKNELLYDDCDVPGPGRNQLDWLRKSLEDTRASKSKAYILLLGSYSDVILAHFSGHFNYDQLTAVLQNKLDGTYTRVAALGEEEVPMTAKELEIYQVVGVLFNAPSIVPQQNPAVRIYSYDTEGTRYPYGTILDWDQYYANLEEANQSGTLKFKLEYTASKLYNVDHFDASGLQSVFEAISLDENVRQKYTAFRAVNVDKAEEM</sequence>
<dbReference type="GO" id="GO:0016787">
    <property type="term" value="F:hydrolase activity"/>
    <property type="evidence" value="ECO:0007669"/>
    <property type="project" value="UniProtKB-KW"/>
</dbReference>
<feature type="signal peptide" evidence="3">
    <location>
        <begin position="1"/>
        <end position="19"/>
    </location>
</feature>
<dbReference type="Proteomes" id="UP000054107">
    <property type="component" value="Unassembled WGS sequence"/>
</dbReference>
<evidence type="ECO:0000256" key="3">
    <source>
        <dbReference type="SAM" id="SignalP"/>
    </source>
</evidence>
<name>A0A0B7NM71_9FUNG</name>
<evidence type="ECO:0000256" key="1">
    <source>
        <dbReference type="ARBA" id="ARBA00022801"/>
    </source>
</evidence>
<dbReference type="InterPro" id="IPR029052">
    <property type="entry name" value="Metallo-depent_PP-like"/>
</dbReference>
<evidence type="ECO:0000259" key="4">
    <source>
        <dbReference type="Pfam" id="PF19272"/>
    </source>
</evidence>
<dbReference type="SUPFAM" id="SSF56300">
    <property type="entry name" value="Metallo-dependent phosphatases"/>
    <property type="match status" value="1"/>
</dbReference>
<keyword evidence="6" id="KW-1185">Reference proteome</keyword>
<evidence type="ECO:0000313" key="6">
    <source>
        <dbReference type="Proteomes" id="UP000054107"/>
    </source>
</evidence>
<dbReference type="PANTHER" id="PTHR10340:SF55">
    <property type="entry name" value="ENDOPOLYPHOSPHATASE"/>
    <property type="match status" value="1"/>
</dbReference>
<dbReference type="STRING" id="35722.A0A0B7NM71"/>
<organism evidence="5 6">
    <name type="scientific">Parasitella parasitica</name>
    <dbReference type="NCBI Taxonomy" id="35722"/>
    <lineage>
        <taxon>Eukaryota</taxon>
        <taxon>Fungi</taxon>
        <taxon>Fungi incertae sedis</taxon>
        <taxon>Mucoromycota</taxon>
        <taxon>Mucoromycotina</taxon>
        <taxon>Mucoromycetes</taxon>
        <taxon>Mucorales</taxon>
        <taxon>Mucorineae</taxon>
        <taxon>Mucoraceae</taxon>
        <taxon>Parasitella</taxon>
    </lineage>
</organism>